<protein>
    <submittedName>
        <fullName evidence="2">Uncharacterized protein</fullName>
    </submittedName>
</protein>
<feature type="compositionally biased region" description="Low complexity" evidence="1">
    <location>
        <begin position="102"/>
        <end position="116"/>
    </location>
</feature>
<evidence type="ECO:0000313" key="3">
    <source>
        <dbReference type="Proteomes" id="UP001239445"/>
    </source>
</evidence>
<feature type="region of interest" description="Disordered" evidence="1">
    <location>
        <begin position="140"/>
        <end position="206"/>
    </location>
</feature>
<organism evidence="2 3">
    <name type="scientific">Echria macrotheca</name>
    <dbReference type="NCBI Taxonomy" id="438768"/>
    <lineage>
        <taxon>Eukaryota</taxon>
        <taxon>Fungi</taxon>
        <taxon>Dikarya</taxon>
        <taxon>Ascomycota</taxon>
        <taxon>Pezizomycotina</taxon>
        <taxon>Sordariomycetes</taxon>
        <taxon>Sordariomycetidae</taxon>
        <taxon>Sordariales</taxon>
        <taxon>Schizotheciaceae</taxon>
        <taxon>Echria</taxon>
    </lineage>
</organism>
<evidence type="ECO:0000313" key="2">
    <source>
        <dbReference type="EMBL" id="KAK1755772.1"/>
    </source>
</evidence>
<dbReference type="EMBL" id="MU839833">
    <property type="protein sequence ID" value="KAK1755772.1"/>
    <property type="molecule type" value="Genomic_DNA"/>
</dbReference>
<keyword evidence="3" id="KW-1185">Reference proteome</keyword>
<proteinExistence type="predicted"/>
<gene>
    <name evidence="2" type="ORF">QBC47DRAFT_196379</name>
</gene>
<feature type="compositionally biased region" description="Low complexity" evidence="1">
    <location>
        <begin position="141"/>
        <end position="173"/>
    </location>
</feature>
<feature type="compositionally biased region" description="Polar residues" evidence="1">
    <location>
        <begin position="117"/>
        <end position="126"/>
    </location>
</feature>
<feature type="region of interest" description="Disordered" evidence="1">
    <location>
        <begin position="100"/>
        <end position="126"/>
    </location>
</feature>
<feature type="compositionally biased region" description="Basic and acidic residues" evidence="1">
    <location>
        <begin position="174"/>
        <end position="198"/>
    </location>
</feature>
<comment type="caution">
    <text evidence="2">The sequence shown here is derived from an EMBL/GenBank/DDBJ whole genome shotgun (WGS) entry which is preliminary data.</text>
</comment>
<reference evidence="2" key="1">
    <citation type="submission" date="2023-06" db="EMBL/GenBank/DDBJ databases">
        <title>Genome-scale phylogeny and comparative genomics of the fungal order Sordariales.</title>
        <authorList>
            <consortium name="Lawrence Berkeley National Laboratory"/>
            <person name="Hensen N."/>
            <person name="Bonometti L."/>
            <person name="Westerberg I."/>
            <person name="Brannstrom I.O."/>
            <person name="Guillou S."/>
            <person name="Cros-Aarteil S."/>
            <person name="Calhoun S."/>
            <person name="Haridas S."/>
            <person name="Kuo A."/>
            <person name="Mondo S."/>
            <person name="Pangilinan J."/>
            <person name="Riley R."/>
            <person name="Labutti K."/>
            <person name="Andreopoulos B."/>
            <person name="Lipzen A."/>
            <person name="Chen C."/>
            <person name="Yanf M."/>
            <person name="Daum C."/>
            <person name="Ng V."/>
            <person name="Clum A."/>
            <person name="Steindorff A."/>
            <person name="Ohm R."/>
            <person name="Martin F."/>
            <person name="Silar P."/>
            <person name="Natvig D."/>
            <person name="Lalanne C."/>
            <person name="Gautier V."/>
            <person name="Ament-Velasquez S.L."/>
            <person name="Kruys A."/>
            <person name="Hutchinson M.I."/>
            <person name="Powell A.J."/>
            <person name="Barry K."/>
            <person name="Miller A.N."/>
            <person name="Grigoriev I.V."/>
            <person name="Debuchy R."/>
            <person name="Gladieux P."/>
            <person name="Thoren M.H."/>
            <person name="Johannesson H."/>
        </authorList>
    </citation>
    <scope>NUCLEOTIDE SEQUENCE</scope>
    <source>
        <strain evidence="2">PSN4</strain>
    </source>
</reference>
<dbReference type="Proteomes" id="UP001239445">
    <property type="component" value="Unassembled WGS sequence"/>
</dbReference>
<accession>A0AAJ0F6K4</accession>
<dbReference type="AlphaFoldDB" id="A0AAJ0F6K4"/>
<name>A0AAJ0F6K4_9PEZI</name>
<sequence length="206" mass="23020">MCDVRLTTELNGSSRSIAHDIALPASEAQGTYLGIRRAYLPHMPDRVLTTHTHSLPLPYTHTHAALRVSLGCGYAGHTQTDNQAKQSKHLDHLYQISPPPFQHTLHTTPPTTKTTPVKMSSYSFSMPTSRTYGQEIVQSRQALHQQQPAHQQQRNRSSSISSRSSTSSSSRLSLLKERLHSSTSSKDQKKHLSTDKIMRSQIRMGI</sequence>
<evidence type="ECO:0000256" key="1">
    <source>
        <dbReference type="SAM" id="MobiDB-lite"/>
    </source>
</evidence>